<proteinExistence type="predicted"/>
<keyword evidence="2" id="KW-1133">Transmembrane helix</keyword>
<feature type="region of interest" description="Disordered" evidence="1">
    <location>
        <begin position="1"/>
        <end position="228"/>
    </location>
</feature>
<evidence type="ECO:0000256" key="2">
    <source>
        <dbReference type="SAM" id="Phobius"/>
    </source>
</evidence>
<dbReference type="AlphaFoldDB" id="A0AAD7A6M9"/>
<gene>
    <name evidence="3" type="ORF">DFH08DRAFT_642169</name>
</gene>
<dbReference type="Proteomes" id="UP001218218">
    <property type="component" value="Unassembled WGS sequence"/>
</dbReference>
<name>A0AAD7A6M9_9AGAR</name>
<organism evidence="3 4">
    <name type="scientific">Mycena albidolilacea</name>
    <dbReference type="NCBI Taxonomy" id="1033008"/>
    <lineage>
        <taxon>Eukaryota</taxon>
        <taxon>Fungi</taxon>
        <taxon>Dikarya</taxon>
        <taxon>Basidiomycota</taxon>
        <taxon>Agaricomycotina</taxon>
        <taxon>Agaricomycetes</taxon>
        <taxon>Agaricomycetidae</taxon>
        <taxon>Agaricales</taxon>
        <taxon>Marasmiineae</taxon>
        <taxon>Mycenaceae</taxon>
        <taxon>Mycena</taxon>
    </lineage>
</organism>
<feature type="non-terminal residue" evidence="3">
    <location>
        <position position="1"/>
    </location>
</feature>
<sequence>LSTPTKRPSFSSSRLEFQTPSPPHGLPDLPGPPSSSDEETETERTVATPLRFNGASDTFTKTPRPPGAWASTPAPVTRTASLPPPDHDESDSQYEGGLATPGASLSRASSFPAQTPRPPGGWMATPTPRKSILKVRFDPQHTELELSATEDFSSTNGHPEESCEVSEIGSAPAVEADRVHTPELPSTPVSPSRSPTRSPRRSPTIRVLDAFGRPESKPVKSPKNRNKHQHPVRIVDAMGREVETVEQTIKAEVPDDVPMDHTEALRVVREGVADLAQKLEEFDISSDFVVLDENHLRDLDNASRAARAARDDLKHTYENDRTAQLRASMRRSKSNSEVRQQIFFDASPTNVDSRAPSQRIWLWTFIILFQALFIFLIYRFQKKSMRELFLTTYYDPLNPDLHLYAIK</sequence>
<feature type="compositionally biased region" description="Polar residues" evidence="1">
    <location>
        <begin position="1"/>
        <end position="19"/>
    </location>
</feature>
<evidence type="ECO:0000313" key="4">
    <source>
        <dbReference type="Proteomes" id="UP001218218"/>
    </source>
</evidence>
<keyword evidence="2" id="KW-0472">Membrane</keyword>
<keyword evidence="2" id="KW-0812">Transmembrane</keyword>
<feature type="non-terminal residue" evidence="3">
    <location>
        <position position="407"/>
    </location>
</feature>
<evidence type="ECO:0000313" key="3">
    <source>
        <dbReference type="EMBL" id="KAJ7350281.1"/>
    </source>
</evidence>
<dbReference type="EMBL" id="JARIHO010000014">
    <property type="protein sequence ID" value="KAJ7350281.1"/>
    <property type="molecule type" value="Genomic_DNA"/>
</dbReference>
<reference evidence="3" key="1">
    <citation type="submission" date="2023-03" db="EMBL/GenBank/DDBJ databases">
        <title>Massive genome expansion in bonnet fungi (Mycena s.s.) driven by repeated elements and novel gene families across ecological guilds.</title>
        <authorList>
            <consortium name="Lawrence Berkeley National Laboratory"/>
            <person name="Harder C.B."/>
            <person name="Miyauchi S."/>
            <person name="Viragh M."/>
            <person name="Kuo A."/>
            <person name="Thoen E."/>
            <person name="Andreopoulos B."/>
            <person name="Lu D."/>
            <person name="Skrede I."/>
            <person name="Drula E."/>
            <person name="Henrissat B."/>
            <person name="Morin E."/>
            <person name="Kohler A."/>
            <person name="Barry K."/>
            <person name="LaButti K."/>
            <person name="Morin E."/>
            <person name="Salamov A."/>
            <person name="Lipzen A."/>
            <person name="Mereny Z."/>
            <person name="Hegedus B."/>
            <person name="Baldrian P."/>
            <person name="Stursova M."/>
            <person name="Weitz H."/>
            <person name="Taylor A."/>
            <person name="Grigoriev I.V."/>
            <person name="Nagy L.G."/>
            <person name="Martin F."/>
            <person name="Kauserud H."/>
        </authorList>
    </citation>
    <scope>NUCLEOTIDE SEQUENCE</scope>
    <source>
        <strain evidence="3">CBHHK002</strain>
    </source>
</reference>
<evidence type="ECO:0000256" key="1">
    <source>
        <dbReference type="SAM" id="MobiDB-lite"/>
    </source>
</evidence>
<comment type="caution">
    <text evidence="3">The sequence shown here is derived from an EMBL/GenBank/DDBJ whole genome shotgun (WGS) entry which is preliminary data.</text>
</comment>
<feature type="compositionally biased region" description="Low complexity" evidence="1">
    <location>
        <begin position="186"/>
        <end position="204"/>
    </location>
</feature>
<evidence type="ECO:0008006" key="5">
    <source>
        <dbReference type="Google" id="ProtNLM"/>
    </source>
</evidence>
<accession>A0AAD7A6M9</accession>
<feature type="transmembrane region" description="Helical" evidence="2">
    <location>
        <begin position="360"/>
        <end position="378"/>
    </location>
</feature>
<keyword evidence="4" id="KW-1185">Reference proteome</keyword>
<protein>
    <recommendedName>
        <fullName evidence="5">Transmembrane protein</fullName>
    </recommendedName>
</protein>
<feature type="compositionally biased region" description="Pro residues" evidence="1">
    <location>
        <begin position="20"/>
        <end position="33"/>
    </location>
</feature>
<feature type="compositionally biased region" description="Basic and acidic residues" evidence="1">
    <location>
        <begin position="135"/>
        <end position="144"/>
    </location>
</feature>